<gene>
    <name evidence="4" type="ORF">PCON_09700</name>
</gene>
<reference evidence="4 5" key="1">
    <citation type="journal article" date="2013" name="PLoS Genet.">
        <title>The genome and development-dependent transcriptomes of Pyronema confluens: a window into fungal evolution.</title>
        <authorList>
            <person name="Traeger S."/>
            <person name="Altegoer F."/>
            <person name="Freitag M."/>
            <person name="Gabaldon T."/>
            <person name="Kempken F."/>
            <person name="Kumar A."/>
            <person name="Marcet-Houben M."/>
            <person name="Poggeler S."/>
            <person name="Stajich J.E."/>
            <person name="Nowrousian M."/>
        </authorList>
    </citation>
    <scope>NUCLEOTIDE SEQUENCE [LARGE SCALE GENOMIC DNA]</scope>
    <source>
        <strain evidence="5">CBS 100304</strain>
        <tissue evidence="4">Vegetative mycelium</tissue>
    </source>
</reference>
<dbReference type="eggNOG" id="ENOG502S6Z4">
    <property type="taxonomic scope" value="Eukaryota"/>
</dbReference>
<organism evidence="4 5">
    <name type="scientific">Pyronema omphalodes (strain CBS 100304)</name>
    <name type="common">Pyronema confluens</name>
    <dbReference type="NCBI Taxonomy" id="1076935"/>
    <lineage>
        <taxon>Eukaryota</taxon>
        <taxon>Fungi</taxon>
        <taxon>Dikarya</taxon>
        <taxon>Ascomycota</taxon>
        <taxon>Pezizomycotina</taxon>
        <taxon>Pezizomycetes</taxon>
        <taxon>Pezizales</taxon>
        <taxon>Pyronemataceae</taxon>
        <taxon>Pyronema</taxon>
    </lineage>
</organism>
<evidence type="ECO:0000256" key="2">
    <source>
        <dbReference type="SAM" id="MobiDB-lite"/>
    </source>
</evidence>
<proteinExistence type="predicted"/>
<feature type="domain" description="Bud22" evidence="3">
    <location>
        <begin position="48"/>
        <end position="451"/>
    </location>
</feature>
<feature type="compositionally biased region" description="Acidic residues" evidence="2">
    <location>
        <begin position="214"/>
        <end position="237"/>
    </location>
</feature>
<dbReference type="EMBL" id="HF935513">
    <property type="protein sequence ID" value="CCX10107.1"/>
    <property type="molecule type" value="Genomic_DNA"/>
</dbReference>
<dbReference type="Pfam" id="PF09073">
    <property type="entry name" value="BUD22"/>
    <property type="match status" value="1"/>
</dbReference>
<keyword evidence="5" id="KW-1185">Reference proteome</keyword>
<dbReference type="InterPro" id="IPR037393">
    <property type="entry name" value="Bud22/SRFB1"/>
</dbReference>
<dbReference type="PANTHER" id="PTHR23325:SF1">
    <property type="entry name" value="SERUM RESPONSE FACTOR-BINDING PROTEIN 1"/>
    <property type="match status" value="1"/>
</dbReference>
<dbReference type="OrthoDB" id="3364872at2759"/>
<dbReference type="OMA" id="ALWEKKF"/>
<dbReference type="PANTHER" id="PTHR23325">
    <property type="entry name" value="SERUM RESPONSE FACTOR-BINDING"/>
    <property type="match status" value="1"/>
</dbReference>
<feature type="compositionally biased region" description="Basic and acidic residues" evidence="2">
    <location>
        <begin position="171"/>
        <end position="207"/>
    </location>
</feature>
<name>U4LF42_PYROM</name>
<dbReference type="STRING" id="1076935.U4LF42"/>
<evidence type="ECO:0000313" key="4">
    <source>
        <dbReference type="EMBL" id="CCX10107.1"/>
    </source>
</evidence>
<feature type="region of interest" description="Disordered" evidence="2">
    <location>
        <begin position="171"/>
        <end position="451"/>
    </location>
</feature>
<protein>
    <submittedName>
        <fullName evidence="4">Similar to Bud site selection protein 22 acc. no. Q04347</fullName>
    </submittedName>
</protein>
<evidence type="ECO:0000256" key="1">
    <source>
        <dbReference type="ARBA" id="ARBA00023054"/>
    </source>
</evidence>
<feature type="region of interest" description="Disordered" evidence="2">
    <location>
        <begin position="1"/>
        <end position="34"/>
    </location>
</feature>
<dbReference type="GO" id="GO:0005634">
    <property type="term" value="C:nucleus"/>
    <property type="evidence" value="ECO:0007669"/>
    <property type="project" value="TreeGrafter"/>
</dbReference>
<accession>U4LF42</accession>
<dbReference type="AlphaFoldDB" id="U4LF42"/>
<keyword evidence="1" id="KW-0175">Coiled coil</keyword>
<feature type="compositionally biased region" description="Basic and acidic residues" evidence="2">
    <location>
        <begin position="403"/>
        <end position="418"/>
    </location>
</feature>
<feature type="compositionally biased region" description="Low complexity" evidence="2">
    <location>
        <begin position="316"/>
        <end position="325"/>
    </location>
</feature>
<evidence type="ECO:0000313" key="5">
    <source>
        <dbReference type="Proteomes" id="UP000018144"/>
    </source>
</evidence>
<evidence type="ECO:0000259" key="3">
    <source>
        <dbReference type="Pfam" id="PF09073"/>
    </source>
</evidence>
<dbReference type="Proteomes" id="UP000018144">
    <property type="component" value="Unassembled WGS sequence"/>
</dbReference>
<sequence length="451" mass="51143">MPKRKNTFSGPSSKRSKPQPFDPHTVDASSLPPRAVETIQRTIRSSITNGTKNVFRALKKVRGHETQKLVKRLKKDRTDRLEKELEAVKAIGGEELHKIAEEHVLRCIGKKKRITLHPLWPKDLTIPELKKEEEAKMNVLSRLYGAPAAKEVITEVLKSVEETMGIKDEVEAKDTKENVAKEDNTKSEKKEKKEKETKEATEKERKKPATKATEEEEEDEEEEGENEPEEDLNEDDIWDRLMDPKSKDFAAFEDRIGASDDEDEDDEDIHDELARTDDEWSGGSEAEDDDEDEKEAPEPKKKTLAVAVGKPKKAAKAAPAPSASSTFLPSLMSGYVSGGDSDPDAEWHQQNAKRGPPEKKERKNRMGQQARRALWEKKFGARANHVQQQEEKERAKKMKAEKKKMEKEQEKKRIEEAPMHPSWEAARKAKEKAAAMASAISKPQGKKITFD</sequence>
<dbReference type="GO" id="GO:0030686">
    <property type="term" value="C:90S preribosome"/>
    <property type="evidence" value="ECO:0007669"/>
    <property type="project" value="TreeGrafter"/>
</dbReference>
<dbReference type="InterPro" id="IPR015158">
    <property type="entry name" value="Bud22_dom"/>
</dbReference>
<feature type="compositionally biased region" description="Basic and acidic residues" evidence="2">
    <location>
        <begin position="238"/>
        <end position="258"/>
    </location>
</feature>
<dbReference type="GO" id="GO:0030490">
    <property type="term" value="P:maturation of SSU-rRNA"/>
    <property type="evidence" value="ECO:0007669"/>
    <property type="project" value="TreeGrafter"/>
</dbReference>
<feature type="compositionally biased region" description="Acidic residues" evidence="2">
    <location>
        <begin position="259"/>
        <end position="270"/>
    </location>
</feature>
<feature type="compositionally biased region" description="Acidic residues" evidence="2">
    <location>
        <begin position="285"/>
        <end position="295"/>
    </location>
</feature>